<feature type="compositionally biased region" description="Polar residues" evidence="1">
    <location>
        <begin position="33"/>
        <end position="42"/>
    </location>
</feature>
<dbReference type="EMBL" id="KZ772723">
    <property type="protein sequence ID" value="PTQ38435.1"/>
    <property type="molecule type" value="Genomic_DNA"/>
</dbReference>
<feature type="region of interest" description="Disordered" evidence="1">
    <location>
        <begin position="1"/>
        <end position="73"/>
    </location>
</feature>
<evidence type="ECO:0000256" key="1">
    <source>
        <dbReference type="SAM" id="MobiDB-lite"/>
    </source>
</evidence>
<keyword evidence="3" id="KW-1185">Reference proteome</keyword>
<feature type="compositionally biased region" description="Basic and acidic residues" evidence="1">
    <location>
        <begin position="1"/>
        <end position="25"/>
    </location>
</feature>
<accession>A0A2R6WX71</accession>
<evidence type="ECO:0000313" key="3">
    <source>
        <dbReference type="Proteomes" id="UP000244005"/>
    </source>
</evidence>
<sequence>MDSKRTFERASERRRRAEEQAKEGILKVAHWGSATSQQLQPTNERDRTVLSRPPLDETSPAPKHHFSSVPRDVDVLDTPGDALQCNAMRCKRALITTPSHTPTSIHPSIRMCHFLVPSPCLLSRNICPAHMIFSPFPHRDKRIAQQMTPGLDCAGHLSIHAHEARPLSPLFPSKR</sequence>
<proteinExistence type="predicted"/>
<protein>
    <submittedName>
        <fullName evidence="2">Uncharacterized protein</fullName>
    </submittedName>
</protein>
<dbReference type="OrthoDB" id="10621085at2759"/>
<evidence type="ECO:0000313" key="2">
    <source>
        <dbReference type="EMBL" id="PTQ38435.1"/>
    </source>
</evidence>
<dbReference type="Proteomes" id="UP000244005">
    <property type="component" value="Unassembled WGS sequence"/>
</dbReference>
<reference evidence="3" key="1">
    <citation type="journal article" date="2017" name="Cell">
        <title>Insights into land plant evolution garnered from the Marchantia polymorpha genome.</title>
        <authorList>
            <person name="Bowman J.L."/>
            <person name="Kohchi T."/>
            <person name="Yamato K.T."/>
            <person name="Jenkins J."/>
            <person name="Shu S."/>
            <person name="Ishizaki K."/>
            <person name="Yamaoka S."/>
            <person name="Nishihama R."/>
            <person name="Nakamura Y."/>
            <person name="Berger F."/>
            <person name="Adam C."/>
            <person name="Aki S.S."/>
            <person name="Althoff F."/>
            <person name="Araki T."/>
            <person name="Arteaga-Vazquez M.A."/>
            <person name="Balasubrmanian S."/>
            <person name="Barry K."/>
            <person name="Bauer D."/>
            <person name="Boehm C.R."/>
            <person name="Briginshaw L."/>
            <person name="Caballero-Perez J."/>
            <person name="Catarino B."/>
            <person name="Chen F."/>
            <person name="Chiyoda S."/>
            <person name="Chovatia M."/>
            <person name="Davies K.M."/>
            <person name="Delmans M."/>
            <person name="Demura T."/>
            <person name="Dierschke T."/>
            <person name="Dolan L."/>
            <person name="Dorantes-Acosta A.E."/>
            <person name="Eklund D.M."/>
            <person name="Florent S.N."/>
            <person name="Flores-Sandoval E."/>
            <person name="Fujiyama A."/>
            <person name="Fukuzawa H."/>
            <person name="Galik B."/>
            <person name="Grimanelli D."/>
            <person name="Grimwood J."/>
            <person name="Grossniklaus U."/>
            <person name="Hamada T."/>
            <person name="Haseloff J."/>
            <person name="Hetherington A.J."/>
            <person name="Higo A."/>
            <person name="Hirakawa Y."/>
            <person name="Hundley H.N."/>
            <person name="Ikeda Y."/>
            <person name="Inoue K."/>
            <person name="Inoue S.I."/>
            <person name="Ishida S."/>
            <person name="Jia Q."/>
            <person name="Kakita M."/>
            <person name="Kanazawa T."/>
            <person name="Kawai Y."/>
            <person name="Kawashima T."/>
            <person name="Kennedy M."/>
            <person name="Kinose K."/>
            <person name="Kinoshita T."/>
            <person name="Kohara Y."/>
            <person name="Koide E."/>
            <person name="Komatsu K."/>
            <person name="Kopischke S."/>
            <person name="Kubo M."/>
            <person name="Kyozuka J."/>
            <person name="Lagercrantz U."/>
            <person name="Lin S.S."/>
            <person name="Lindquist E."/>
            <person name="Lipzen A.M."/>
            <person name="Lu C.W."/>
            <person name="De Luna E."/>
            <person name="Martienssen R.A."/>
            <person name="Minamino N."/>
            <person name="Mizutani M."/>
            <person name="Mizutani M."/>
            <person name="Mochizuki N."/>
            <person name="Monte I."/>
            <person name="Mosher R."/>
            <person name="Nagasaki H."/>
            <person name="Nakagami H."/>
            <person name="Naramoto S."/>
            <person name="Nishitani K."/>
            <person name="Ohtani M."/>
            <person name="Okamoto T."/>
            <person name="Okumura M."/>
            <person name="Phillips J."/>
            <person name="Pollak B."/>
            <person name="Reinders A."/>
            <person name="Rovekamp M."/>
            <person name="Sano R."/>
            <person name="Sawa S."/>
            <person name="Schmid M.W."/>
            <person name="Shirakawa M."/>
            <person name="Solano R."/>
            <person name="Spunde A."/>
            <person name="Suetsugu N."/>
            <person name="Sugano S."/>
            <person name="Sugiyama A."/>
            <person name="Sun R."/>
            <person name="Suzuki Y."/>
            <person name="Takenaka M."/>
            <person name="Takezawa D."/>
            <person name="Tomogane H."/>
            <person name="Tsuzuki M."/>
            <person name="Ueda T."/>
            <person name="Umeda M."/>
            <person name="Ward J.M."/>
            <person name="Watanabe Y."/>
            <person name="Yazaki K."/>
            <person name="Yokoyama R."/>
            <person name="Yoshitake Y."/>
            <person name="Yotsui I."/>
            <person name="Zachgo S."/>
            <person name="Schmutz J."/>
        </authorList>
    </citation>
    <scope>NUCLEOTIDE SEQUENCE [LARGE SCALE GENOMIC DNA]</scope>
    <source>
        <strain evidence="3">Tak-1</strain>
    </source>
</reference>
<dbReference type="AlphaFoldDB" id="A0A2R6WX71"/>
<organism evidence="2 3">
    <name type="scientific">Marchantia polymorpha</name>
    <name type="common">Common liverwort</name>
    <name type="synonym">Marchantia aquatica</name>
    <dbReference type="NCBI Taxonomy" id="3197"/>
    <lineage>
        <taxon>Eukaryota</taxon>
        <taxon>Viridiplantae</taxon>
        <taxon>Streptophyta</taxon>
        <taxon>Embryophyta</taxon>
        <taxon>Marchantiophyta</taxon>
        <taxon>Marchantiopsida</taxon>
        <taxon>Marchantiidae</taxon>
        <taxon>Marchantiales</taxon>
        <taxon>Marchantiaceae</taxon>
        <taxon>Marchantia</taxon>
    </lineage>
</organism>
<name>A0A2R6WX71_MARPO</name>
<gene>
    <name evidence="2" type="ORF">MARPO_0051s0039</name>
</gene>